<protein>
    <submittedName>
        <fullName evidence="3">ARAD1D38302p</fullName>
    </submittedName>
</protein>
<dbReference type="SUPFAM" id="SSF50729">
    <property type="entry name" value="PH domain-like"/>
    <property type="match status" value="1"/>
</dbReference>
<feature type="compositionally biased region" description="Low complexity" evidence="1">
    <location>
        <begin position="537"/>
        <end position="569"/>
    </location>
</feature>
<feature type="region of interest" description="Disordered" evidence="1">
    <location>
        <begin position="63"/>
        <end position="92"/>
    </location>
</feature>
<feature type="region of interest" description="Disordered" evidence="1">
    <location>
        <begin position="299"/>
        <end position="320"/>
    </location>
</feature>
<evidence type="ECO:0000259" key="2">
    <source>
        <dbReference type="PROSITE" id="PS50003"/>
    </source>
</evidence>
<feature type="region of interest" description="Disordered" evidence="1">
    <location>
        <begin position="457"/>
        <end position="496"/>
    </location>
</feature>
<reference evidence="3" key="2">
    <citation type="submission" date="2014-06" db="EMBL/GenBank/DDBJ databases">
        <title>The complete genome of Blastobotrys (Arxula) adeninivorans LS3 - a yeast of biotechnological interest.</title>
        <authorList>
            <person name="Kunze G."/>
            <person name="Gaillardin C."/>
            <person name="Czernicka M."/>
            <person name="Durrens P."/>
            <person name="Martin T."/>
            <person name="Boer E."/>
            <person name="Gabaldon T."/>
            <person name="Cruz J."/>
            <person name="Talla E."/>
            <person name="Marck C."/>
            <person name="Goffeau A."/>
            <person name="Barbe V."/>
            <person name="Baret P."/>
            <person name="Baronian K."/>
            <person name="Beier S."/>
            <person name="Bleykasten C."/>
            <person name="Bode R."/>
            <person name="Casaregola S."/>
            <person name="Despons L."/>
            <person name="Fairhead C."/>
            <person name="Giersberg M."/>
            <person name="Gierski P."/>
            <person name="Hahnel U."/>
            <person name="Hartmann A."/>
            <person name="Jankowska D."/>
            <person name="Jubin C."/>
            <person name="Jung P."/>
            <person name="Lafontaine I."/>
            <person name="Leh-Louis V."/>
            <person name="Lemaire M."/>
            <person name="Marcet-Houben M."/>
            <person name="Mascher M."/>
            <person name="Morel G."/>
            <person name="Richard G.-F."/>
            <person name="Riechen J."/>
            <person name="Sacerdot C."/>
            <person name="Sarkar A."/>
            <person name="Savel G."/>
            <person name="Schacherer J."/>
            <person name="Sherman D."/>
            <person name="Straub M.-L."/>
            <person name="Stein N."/>
            <person name="Thierry A."/>
            <person name="Trautwein-Schult A."/>
            <person name="Westhof E."/>
            <person name="Worch S."/>
            <person name="Dujon B."/>
            <person name="Souciet J.-L."/>
            <person name="Wincker P."/>
            <person name="Scholz U."/>
            <person name="Neuveglise N."/>
        </authorList>
    </citation>
    <scope>NUCLEOTIDE SEQUENCE</scope>
    <source>
        <strain evidence="3">LS3</strain>
    </source>
</reference>
<dbReference type="PROSITE" id="PS50003">
    <property type="entry name" value="PH_DOMAIN"/>
    <property type="match status" value="1"/>
</dbReference>
<evidence type="ECO:0000256" key="1">
    <source>
        <dbReference type="SAM" id="MobiDB-lite"/>
    </source>
</evidence>
<dbReference type="InterPro" id="IPR001849">
    <property type="entry name" value="PH_domain"/>
</dbReference>
<evidence type="ECO:0000313" key="3">
    <source>
        <dbReference type="EMBL" id="CDP38602.1"/>
    </source>
</evidence>
<gene>
    <name evidence="3" type="ORF">GNLVRS02_ARAD1D38302g</name>
</gene>
<sequence>MFARLRSASETNRRPPYATVSTVVDRCNSAPDLFESSDLDGDTANVLSYVVLDSNDVCQSDFVSNNGTYKKDKTKSRARADEGSASKGAGAGVGAQPPSYALLAPLAPRFPILPREEEGREALPGYTPSLSRSQLLNRKLELSSPFTPASQRSWHAVHVELNNTQLNFYAALRKSVATLGLAARDKSLGYNVGKLIKSYTLQYADVGVAIDYDKRPFVIRVRAETEQFLLECPTQEDCIVWINLLQMATDLALPLEERRLPKYRSIPRRNRAGRRHQRMAEAAEAQLVAVASANAAAGRPSLTIDSSRNRDSRRGSVISARRINDSSESLSLIARRGSTGTSALNPSSASSSSAPRRNSAPARPKRLSRWWHSIRHHRHVQYYSYSEGMSSSSLAPVNSTLSLCPTETIASSYHMRPLSSVGSISNSLDPLSVEPQTTLTAPADDSTTGNEAIRATQIQFTPQLPPSQRRSLIAGDRSPSRRASVAPADDDDDSDAESVLLDTHHEPPQQQANADTNALGMDHSLFLPNDDSEDAGTNDTTDSTAVPTTTTDSRSSTAVSSSTTSSTSSLEVKTVKWVPRHRQPSHESFLRYAQRCLGSLPAKTPWLNKTLVADGKKCIVRESYLERVATVQ</sequence>
<proteinExistence type="predicted"/>
<feature type="region of interest" description="Disordered" evidence="1">
    <location>
        <begin position="336"/>
        <end position="365"/>
    </location>
</feature>
<accession>A0A060TIG1</accession>
<feature type="compositionally biased region" description="Low complexity" evidence="1">
    <location>
        <begin position="342"/>
        <end position="362"/>
    </location>
</feature>
<reference evidence="3" key="1">
    <citation type="submission" date="2014-02" db="EMBL/GenBank/DDBJ databases">
        <authorList>
            <person name="Genoscope - CEA"/>
        </authorList>
    </citation>
    <scope>NUCLEOTIDE SEQUENCE</scope>
    <source>
        <strain evidence="3">LS3</strain>
    </source>
</reference>
<feature type="compositionally biased region" description="Polar residues" evidence="1">
    <location>
        <begin position="457"/>
        <end position="470"/>
    </location>
</feature>
<feature type="domain" description="PH" evidence="2">
    <location>
        <begin position="129"/>
        <end position="250"/>
    </location>
</feature>
<dbReference type="PANTHER" id="PTHR37283">
    <property type="entry name" value="PH DOMAIN-CONTAINING PROTEIN YHR131C"/>
    <property type="match status" value="1"/>
</dbReference>
<dbReference type="PANTHER" id="PTHR37283:SF1">
    <property type="entry name" value="PH DOMAIN-CONTAINING PROTEIN YHR131C"/>
    <property type="match status" value="1"/>
</dbReference>
<name>A0A060TIG1_BLAAD</name>
<organism evidence="3">
    <name type="scientific">Blastobotrys adeninivorans</name>
    <name type="common">Yeast</name>
    <name type="synonym">Arxula adeninivorans</name>
    <dbReference type="NCBI Taxonomy" id="409370"/>
    <lineage>
        <taxon>Eukaryota</taxon>
        <taxon>Fungi</taxon>
        <taxon>Dikarya</taxon>
        <taxon>Ascomycota</taxon>
        <taxon>Saccharomycotina</taxon>
        <taxon>Dipodascomycetes</taxon>
        <taxon>Dipodascales</taxon>
        <taxon>Trichomonascaceae</taxon>
        <taxon>Blastobotrys</taxon>
    </lineage>
</organism>
<dbReference type="Gene3D" id="2.30.29.30">
    <property type="entry name" value="Pleckstrin-homology domain (PH domain)/Phosphotyrosine-binding domain (PTB)"/>
    <property type="match status" value="1"/>
</dbReference>
<dbReference type="EMBL" id="HG937694">
    <property type="protein sequence ID" value="CDP38602.1"/>
    <property type="molecule type" value="Genomic_DNA"/>
</dbReference>
<feature type="region of interest" description="Disordered" evidence="1">
    <location>
        <begin position="521"/>
        <end position="572"/>
    </location>
</feature>
<dbReference type="InterPro" id="IPR011993">
    <property type="entry name" value="PH-like_dom_sf"/>
</dbReference>
<dbReference type="AlphaFoldDB" id="A0A060TIG1"/>